<protein>
    <submittedName>
        <fullName evidence="2">Uncharacterized protein</fullName>
    </submittedName>
</protein>
<keyword evidence="3" id="KW-1185">Reference proteome</keyword>
<organism evidence="2 3">
    <name type="scientific">Citroniella saccharovorans</name>
    <dbReference type="NCBI Taxonomy" id="2053367"/>
    <lineage>
        <taxon>Bacteria</taxon>
        <taxon>Bacillati</taxon>
        <taxon>Bacillota</taxon>
        <taxon>Tissierellia</taxon>
        <taxon>Tissierellales</taxon>
        <taxon>Peptoniphilaceae</taxon>
        <taxon>Citroniella</taxon>
    </lineage>
</organism>
<dbReference type="Proteomes" id="UP001357733">
    <property type="component" value="Unassembled WGS sequence"/>
</dbReference>
<accession>A0AAW9MSF0</accession>
<evidence type="ECO:0000256" key="1">
    <source>
        <dbReference type="SAM" id="MobiDB-lite"/>
    </source>
</evidence>
<feature type="compositionally biased region" description="Basic residues" evidence="1">
    <location>
        <begin position="9"/>
        <end position="20"/>
    </location>
</feature>
<comment type="caution">
    <text evidence="2">The sequence shown here is derived from an EMBL/GenBank/DDBJ whole genome shotgun (WGS) entry which is preliminary data.</text>
</comment>
<proteinExistence type="predicted"/>
<dbReference type="EMBL" id="JAYKOT010000001">
    <property type="protein sequence ID" value="MEB3428793.1"/>
    <property type="molecule type" value="Genomic_DNA"/>
</dbReference>
<evidence type="ECO:0000313" key="2">
    <source>
        <dbReference type="EMBL" id="MEB3428793.1"/>
    </source>
</evidence>
<evidence type="ECO:0000313" key="3">
    <source>
        <dbReference type="Proteomes" id="UP001357733"/>
    </source>
</evidence>
<sequence>MCKLFDFLKKKKDNNKKNPKKSSLDDDRVRGEEANLNDSNMRMRNKFRGGGGY</sequence>
<reference evidence="2 3" key="1">
    <citation type="submission" date="2024-01" db="EMBL/GenBank/DDBJ databases">
        <title>Complete genome sequence of Citroniella saccharovorans strain M6.X9, isolated from human fecal sample.</title>
        <authorList>
            <person name="Cheng G."/>
            <person name="Westerholm M."/>
            <person name="Schnurer A."/>
        </authorList>
    </citation>
    <scope>NUCLEOTIDE SEQUENCE [LARGE SCALE GENOMIC DNA]</scope>
    <source>
        <strain evidence="2 3">DSM 29873</strain>
    </source>
</reference>
<name>A0AAW9MSF0_9FIRM</name>
<feature type="region of interest" description="Disordered" evidence="1">
    <location>
        <begin position="8"/>
        <end position="53"/>
    </location>
</feature>
<dbReference type="RefSeq" id="WP_324618821.1">
    <property type="nucleotide sequence ID" value="NZ_JAYKOT010000001.1"/>
</dbReference>
<feature type="compositionally biased region" description="Basic and acidic residues" evidence="1">
    <location>
        <begin position="22"/>
        <end position="33"/>
    </location>
</feature>
<dbReference type="AlphaFoldDB" id="A0AAW9MSF0"/>
<gene>
    <name evidence="2" type="ORF">VLK81_01940</name>
</gene>